<comment type="caution">
    <text evidence="2">The sequence shown here is derived from an EMBL/GenBank/DDBJ whole genome shotgun (WGS) entry which is preliminary data.</text>
</comment>
<evidence type="ECO:0000313" key="2">
    <source>
        <dbReference type="EMBL" id="KAL0284003.1"/>
    </source>
</evidence>
<gene>
    <name evidence="2" type="ORF">Sangu_2854900</name>
</gene>
<organism evidence="2">
    <name type="scientific">Sesamum angustifolium</name>
    <dbReference type="NCBI Taxonomy" id="2727405"/>
    <lineage>
        <taxon>Eukaryota</taxon>
        <taxon>Viridiplantae</taxon>
        <taxon>Streptophyta</taxon>
        <taxon>Embryophyta</taxon>
        <taxon>Tracheophyta</taxon>
        <taxon>Spermatophyta</taxon>
        <taxon>Magnoliopsida</taxon>
        <taxon>eudicotyledons</taxon>
        <taxon>Gunneridae</taxon>
        <taxon>Pentapetalae</taxon>
        <taxon>asterids</taxon>
        <taxon>lamiids</taxon>
        <taxon>Lamiales</taxon>
        <taxon>Pedaliaceae</taxon>
        <taxon>Sesamum</taxon>
    </lineage>
</organism>
<dbReference type="PANTHER" id="PTHR33437">
    <property type="entry name" value="OS06G0361200 PROTEIN"/>
    <property type="match status" value="1"/>
</dbReference>
<reference evidence="2" key="1">
    <citation type="submission" date="2020-06" db="EMBL/GenBank/DDBJ databases">
        <authorList>
            <person name="Li T."/>
            <person name="Hu X."/>
            <person name="Zhang T."/>
            <person name="Song X."/>
            <person name="Zhang H."/>
            <person name="Dai N."/>
            <person name="Sheng W."/>
            <person name="Hou X."/>
            <person name="Wei L."/>
        </authorList>
    </citation>
    <scope>NUCLEOTIDE SEQUENCE</scope>
    <source>
        <strain evidence="2">G01</strain>
        <tissue evidence="2">Leaf</tissue>
    </source>
</reference>
<evidence type="ECO:0000256" key="1">
    <source>
        <dbReference type="SAM" id="Coils"/>
    </source>
</evidence>
<accession>A0AAW2IQX0</accession>
<protein>
    <recommendedName>
        <fullName evidence="3">Ty3-gypsy retrotransposon protein</fullName>
    </recommendedName>
</protein>
<feature type="coiled-coil region" evidence="1">
    <location>
        <begin position="5"/>
        <end position="39"/>
    </location>
</feature>
<evidence type="ECO:0008006" key="3">
    <source>
        <dbReference type="Google" id="ProtNLM"/>
    </source>
</evidence>
<proteinExistence type="predicted"/>
<dbReference type="PANTHER" id="PTHR33437:SF4">
    <property type="entry name" value="RETROTRANSPOSON GAG PROTEIN"/>
    <property type="match status" value="1"/>
</dbReference>
<dbReference type="AlphaFoldDB" id="A0AAW2IQX0"/>
<sequence length="192" mass="22008">MMTNATTIEEQLASLTRAIEGLTKHIQEQDAQIARLIDKADNFVASYVMGKQVEAHDEVEAPNKQHYTEKDKSAKELQISSDGLIPVDQLKEFIEGTIKSKIEESSRSSLTYSKPYTLRIHSLKMPIGYQLPKFQQFDGKSNPKQHVVHFIEKCNNAGTYDDHLIKQFVRSLKDNSFDWYTNLEAGSIDRWE</sequence>
<name>A0AAW2IQX0_9LAMI</name>
<dbReference type="EMBL" id="JACGWK010001682">
    <property type="protein sequence ID" value="KAL0284003.1"/>
    <property type="molecule type" value="Genomic_DNA"/>
</dbReference>
<keyword evidence="1" id="KW-0175">Coiled coil</keyword>
<reference evidence="2" key="2">
    <citation type="journal article" date="2024" name="Plant">
        <title>Genomic evolution and insights into agronomic trait innovations of Sesamum species.</title>
        <authorList>
            <person name="Miao H."/>
            <person name="Wang L."/>
            <person name="Qu L."/>
            <person name="Liu H."/>
            <person name="Sun Y."/>
            <person name="Le M."/>
            <person name="Wang Q."/>
            <person name="Wei S."/>
            <person name="Zheng Y."/>
            <person name="Lin W."/>
            <person name="Duan Y."/>
            <person name="Cao H."/>
            <person name="Xiong S."/>
            <person name="Wang X."/>
            <person name="Wei L."/>
            <person name="Li C."/>
            <person name="Ma Q."/>
            <person name="Ju M."/>
            <person name="Zhao R."/>
            <person name="Li G."/>
            <person name="Mu C."/>
            <person name="Tian Q."/>
            <person name="Mei H."/>
            <person name="Zhang T."/>
            <person name="Gao T."/>
            <person name="Zhang H."/>
        </authorList>
    </citation>
    <scope>NUCLEOTIDE SEQUENCE</scope>
    <source>
        <strain evidence="2">G01</strain>
    </source>
</reference>